<dbReference type="InterPro" id="IPR050565">
    <property type="entry name" value="LYPA1-2/EST-like"/>
</dbReference>
<dbReference type="SUPFAM" id="SSF53474">
    <property type="entry name" value="alpha/beta-Hydrolases"/>
    <property type="match status" value="1"/>
</dbReference>
<evidence type="ECO:0000259" key="3">
    <source>
        <dbReference type="Pfam" id="PF02230"/>
    </source>
</evidence>
<name>A0A8J3IP43_9CHLR</name>
<dbReference type="Gene3D" id="3.40.50.1820">
    <property type="entry name" value="alpha/beta hydrolase"/>
    <property type="match status" value="1"/>
</dbReference>
<dbReference type="EMBL" id="BNJK01000001">
    <property type="protein sequence ID" value="GHO93931.1"/>
    <property type="molecule type" value="Genomic_DNA"/>
</dbReference>
<feature type="domain" description="Phospholipase/carboxylesterase/thioesterase" evidence="3">
    <location>
        <begin position="15"/>
        <end position="209"/>
    </location>
</feature>
<evidence type="ECO:0000256" key="1">
    <source>
        <dbReference type="ARBA" id="ARBA00006499"/>
    </source>
</evidence>
<dbReference type="Pfam" id="PF02230">
    <property type="entry name" value="Abhydrolase_2"/>
    <property type="match status" value="1"/>
</dbReference>
<evidence type="ECO:0000256" key="2">
    <source>
        <dbReference type="ARBA" id="ARBA00022801"/>
    </source>
</evidence>
<proteinExistence type="inferred from homology"/>
<keyword evidence="5" id="KW-1185">Reference proteome</keyword>
<accession>A0A8J3IP43</accession>
<sequence length="214" mass="23376">MVLGEDGITSFIHRFIPSATGNSSRTLLLLHGTGGTENDLLDLGRLLDPNASLLSPRGKVLENGMSRYFRRLAEGIFDIADLTRRTYELSDFVEAASIAYDFDLRQVIAVGFSNGANIAASMLLLRPHMLSAAALLHPMVPFVPDTLPDLRNKPVFIGAGLADPLVPISETERLVQLLQRAGATISLHQHNGGHVISHEEVREARSWLRQFASA</sequence>
<organism evidence="4 5">
    <name type="scientific">Reticulibacter mediterranei</name>
    <dbReference type="NCBI Taxonomy" id="2778369"/>
    <lineage>
        <taxon>Bacteria</taxon>
        <taxon>Bacillati</taxon>
        <taxon>Chloroflexota</taxon>
        <taxon>Ktedonobacteria</taxon>
        <taxon>Ktedonobacterales</taxon>
        <taxon>Reticulibacteraceae</taxon>
        <taxon>Reticulibacter</taxon>
    </lineage>
</organism>
<dbReference type="PANTHER" id="PTHR10655">
    <property type="entry name" value="LYSOPHOSPHOLIPASE-RELATED"/>
    <property type="match status" value="1"/>
</dbReference>
<comment type="caution">
    <text evidence="4">The sequence shown here is derived from an EMBL/GenBank/DDBJ whole genome shotgun (WGS) entry which is preliminary data.</text>
</comment>
<comment type="similarity">
    <text evidence="1">Belongs to the AB hydrolase superfamily. AB hydrolase 2 family.</text>
</comment>
<dbReference type="GO" id="GO:0016787">
    <property type="term" value="F:hydrolase activity"/>
    <property type="evidence" value="ECO:0007669"/>
    <property type="project" value="UniProtKB-KW"/>
</dbReference>
<dbReference type="InterPro" id="IPR003140">
    <property type="entry name" value="PLipase/COase/thioEstase"/>
</dbReference>
<dbReference type="InterPro" id="IPR029058">
    <property type="entry name" value="AB_hydrolase_fold"/>
</dbReference>
<dbReference type="AlphaFoldDB" id="A0A8J3IP43"/>
<dbReference type="RefSeq" id="WP_236064935.1">
    <property type="nucleotide sequence ID" value="NZ_BNJK01000001.1"/>
</dbReference>
<reference evidence="4" key="1">
    <citation type="submission" date="2020-10" db="EMBL/GenBank/DDBJ databases">
        <title>Taxonomic study of unclassified bacteria belonging to the class Ktedonobacteria.</title>
        <authorList>
            <person name="Yabe S."/>
            <person name="Wang C.M."/>
            <person name="Zheng Y."/>
            <person name="Sakai Y."/>
            <person name="Cavaletti L."/>
            <person name="Monciardini P."/>
            <person name="Donadio S."/>
        </authorList>
    </citation>
    <scope>NUCLEOTIDE SEQUENCE</scope>
    <source>
        <strain evidence="4">ID150040</strain>
    </source>
</reference>
<evidence type="ECO:0000313" key="5">
    <source>
        <dbReference type="Proteomes" id="UP000597444"/>
    </source>
</evidence>
<dbReference type="PANTHER" id="PTHR10655:SF17">
    <property type="entry name" value="LYSOPHOSPHOLIPASE-LIKE PROTEIN 1"/>
    <property type="match status" value="1"/>
</dbReference>
<dbReference type="Proteomes" id="UP000597444">
    <property type="component" value="Unassembled WGS sequence"/>
</dbReference>
<evidence type="ECO:0000313" key="4">
    <source>
        <dbReference type="EMBL" id="GHO93931.1"/>
    </source>
</evidence>
<gene>
    <name evidence="4" type="primary">mhqD</name>
    <name evidence="4" type="ORF">KSF_039790</name>
</gene>
<protein>
    <submittedName>
        <fullName evidence="4">Putative hydrolase MhqD</fullName>
    </submittedName>
</protein>
<keyword evidence="2 4" id="KW-0378">Hydrolase</keyword>